<dbReference type="Gene3D" id="1.10.530.10">
    <property type="match status" value="1"/>
</dbReference>
<proteinExistence type="predicted"/>
<reference evidence="2 3" key="1">
    <citation type="submission" date="2019-10" db="EMBL/GenBank/DDBJ databases">
        <title>Glaciimonas soli sp. nov., a psychrophilic bacterium isolated from the forest soil of a high elevation mountain in Taiwan.</title>
        <authorList>
            <person name="Wang L.-T."/>
            <person name="Shieh W.Y."/>
        </authorList>
    </citation>
    <scope>NUCLEOTIDE SEQUENCE [LARGE SCALE GENOMIC DNA]</scope>
    <source>
        <strain evidence="2 3">GS1</strain>
    </source>
</reference>
<dbReference type="InterPro" id="IPR023346">
    <property type="entry name" value="Lysozyme-like_dom_sf"/>
</dbReference>
<keyword evidence="3" id="KW-1185">Reference proteome</keyword>
<dbReference type="Proteomes" id="UP000451565">
    <property type="component" value="Unassembled WGS sequence"/>
</dbReference>
<sequence>MVWGLDAPVSTFAAQIHQESMWNETIKSRVGAEGLSQFMPATATWISRLYDDLKQNQPTNPIWSMRALVRYDKFLYDRVVAANPCERMAFALSAYNGGLGWVFKRKEKSKDPLVCFNETCDINPGITPGNQKENVDYPRRILLLHAPLYVRDGWGPESCKTTLLASR</sequence>
<evidence type="ECO:0000313" key="2">
    <source>
        <dbReference type="EMBL" id="MQQ99812.1"/>
    </source>
</evidence>
<dbReference type="EMBL" id="WINI01000001">
    <property type="protein sequence ID" value="MQQ99812.1"/>
    <property type="molecule type" value="Genomic_DNA"/>
</dbReference>
<dbReference type="OrthoDB" id="9815002at2"/>
<name>A0A843YQL6_9BURK</name>
<comment type="caution">
    <text evidence="2">The sequence shown here is derived from an EMBL/GenBank/DDBJ whole genome shotgun (WGS) entry which is preliminary data.</text>
</comment>
<dbReference type="CDD" id="cd13399">
    <property type="entry name" value="Slt35-like"/>
    <property type="match status" value="1"/>
</dbReference>
<gene>
    <name evidence="2" type="ORF">GEV47_03820</name>
</gene>
<dbReference type="Pfam" id="PF01464">
    <property type="entry name" value="SLT"/>
    <property type="match status" value="1"/>
</dbReference>
<dbReference type="InterPro" id="IPR008258">
    <property type="entry name" value="Transglycosylase_SLT_dom_1"/>
</dbReference>
<evidence type="ECO:0000259" key="1">
    <source>
        <dbReference type="Pfam" id="PF01464"/>
    </source>
</evidence>
<dbReference type="AlphaFoldDB" id="A0A843YQL6"/>
<organism evidence="2 3">
    <name type="scientific">Glaciimonas soli</name>
    <dbReference type="NCBI Taxonomy" id="2590999"/>
    <lineage>
        <taxon>Bacteria</taxon>
        <taxon>Pseudomonadati</taxon>
        <taxon>Pseudomonadota</taxon>
        <taxon>Betaproteobacteria</taxon>
        <taxon>Burkholderiales</taxon>
        <taxon>Oxalobacteraceae</taxon>
        <taxon>Glaciimonas</taxon>
    </lineage>
</organism>
<accession>A0A843YQL6</accession>
<dbReference type="SUPFAM" id="SSF53955">
    <property type="entry name" value="Lysozyme-like"/>
    <property type="match status" value="1"/>
</dbReference>
<protein>
    <submittedName>
        <fullName evidence="2">Transglycosylase SLT domain-containing protein</fullName>
    </submittedName>
</protein>
<evidence type="ECO:0000313" key="3">
    <source>
        <dbReference type="Proteomes" id="UP000451565"/>
    </source>
</evidence>
<feature type="domain" description="Transglycosylase SLT" evidence="1">
    <location>
        <begin position="9"/>
        <end position="110"/>
    </location>
</feature>